<protein>
    <submittedName>
        <fullName evidence="1">Uncharacterized protein</fullName>
    </submittedName>
</protein>
<dbReference type="EMBL" id="CP001731">
    <property type="protein sequence ID" value="ADB87220.1"/>
    <property type="molecule type" value="Genomic_DNA"/>
</dbReference>
<proteinExistence type="predicted"/>
<dbReference type="KEGG" id="sii:LD85_1553"/>
<dbReference type="AlphaFoldDB" id="D2PC00"/>
<dbReference type="RefSeq" id="WP_012952891.1">
    <property type="nucleotide sequence ID" value="NC_013769.1"/>
</dbReference>
<organism evidence="1 2">
    <name type="scientific">Saccharolobus islandicus (strain L.D.8.5 / Lassen #2)</name>
    <name type="common">Sulfolobus islandicus</name>
    <dbReference type="NCBI Taxonomy" id="425944"/>
    <lineage>
        <taxon>Archaea</taxon>
        <taxon>Thermoproteota</taxon>
        <taxon>Thermoprotei</taxon>
        <taxon>Sulfolobales</taxon>
        <taxon>Sulfolobaceae</taxon>
        <taxon>Saccharolobus</taxon>
    </lineage>
</organism>
<accession>D2PC00</accession>
<dbReference type="HOGENOM" id="CLU_213008_0_0_2"/>
<evidence type="ECO:0000313" key="2">
    <source>
        <dbReference type="Proteomes" id="UP000001404"/>
    </source>
</evidence>
<dbReference type="Proteomes" id="UP000001404">
    <property type="component" value="Chromosome"/>
</dbReference>
<evidence type="ECO:0000313" key="1">
    <source>
        <dbReference type="EMBL" id="ADB87220.1"/>
    </source>
</evidence>
<reference evidence="2" key="1">
    <citation type="journal article" date="2009" name="Proc. Natl. Acad. Sci. U.S.A.">
        <title>Biogeography of the Sulfolobus islandicus pan-genome.</title>
        <authorList>
            <person name="Reno M.L."/>
            <person name="Held N.L."/>
            <person name="Fields C.J."/>
            <person name="Burke P.V."/>
            <person name="Whitaker R.J."/>
        </authorList>
    </citation>
    <scope>NUCLEOTIDE SEQUENCE [LARGE SCALE GENOMIC DNA]</scope>
    <source>
        <strain evidence="2">L.D.8.5 / Lassen #2</strain>
    </source>
</reference>
<name>D2PC00_SACI9</name>
<sequence length="54" mass="6155">MVQVTFHSKISSMGHDKYGDPKYAIYVPKSVHEKIKGLLDREVIVIVVLPDDEE</sequence>
<gene>
    <name evidence="1" type="ordered locus">LD85_1553</name>
</gene>